<evidence type="ECO:0000256" key="2">
    <source>
        <dbReference type="ARBA" id="ARBA00023125"/>
    </source>
</evidence>
<dbReference type="PROSITE" id="PS01081">
    <property type="entry name" value="HTH_TETR_1"/>
    <property type="match status" value="1"/>
</dbReference>
<dbReference type="SUPFAM" id="SSF46689">
    <property type="entry name" value="Homeodomain-like"/>
    <property type="match status" value="1"/>
</dbReference>
<dbReference type="InterPro" id="IPR036271">
    <property type="entry name" value="Tet_transcr_reg_TetR-rel_C_sf"/>
</dbReference>
<dbReference type="InterPro" id="IPR009057">
    <property type="entry name" value="Homeodomain-like_sf"/>
</dbReference>
<dbReference type="AlphaFoldDB" id="A0A8X8IBU3"/>
<dbReference type="Gene3D" id="1.10.357.10">
    <property type="entry name" value="Tetracycline Repressor, domain 2"/>
    <property type="match status" value="1"/>
</dbReference>
<name>A0A8X8IBU3_CALTT</name>
<keyword evidence="2 3" id="KW-0238">DNA-binding</keyword>
<dbReference type="OrthoDB" id="9780939at2"/>
<dbReference type="InterPro" id="IPR050624">
    <property type="entry name" value="HTH-type_Tx_Regulator"/>
</dbReference>
<organism evidence="5 6">
    <name type="scientific">Caldalkalibacillus thermarum (strain TA2.A1)</name>
    <dbReference type="NCBI Taxonomy" id="986075"/>
    <lineage>
        <taxon>Bacteria</taxon>
        <taxon>Bacillati</taxon>
        <taxon>Bacillota</taxon>
        <taxon>Bacilli</taxon>
        <taxon>Bacillales</taxon>
        <taxon>Bacillaceae</taxon>
        <taxon>Caldalkalibacillus</taxon>
    </lineage>
</organism>
<dbReference type="Pfam" id="PF00440">
    <property type="entry name" value="TetR_N"/>
    <property type="match status" value="1"/>
</dbReference>
<keyword evidence="6" id="KW-1185">Reference proteome</keyword>
<dbReference type="InterPro" id="IPR023772">
    <property type="entry name" value="DNA-bd_HTH_TetR-type_CS"/>
</dbReference>
<reference evidence="5 6" key="1">
    <citation type="journal article" date="2020" name="Extremophiles">
        <title>Genomic analysis of Caldalkalibacillus thermarum TA2.A1 reveals aerobic alkaliphilic metabolism and evolutionary hallmarks linking alkaliphilic bacteria and plant life.</title>
        <authorList>
            <person name="de Jong S.I."/>
            <person name="van den Broek M.A."/>
            <person name="Merkel A.Y."/>
            <person name="de la Torre Cortes P."/>
            <person name="Kalamorz F."/>
            <person name="Cook G.M."/>
            <person name="van Loosdrecht M.C.M."/>
            <person name="McMillan D.G.G."/>
        </authorList>
    </citation>
    <scope>NUCLEOTIDE SEQUENCE [LARGE SCALE GENOMIC DNA]</scope>
    <source>
        <strain evidence="5 6">TA2.A1</strain>
    </source>
</reference>
<dbReference type="PANTHER" id="PTHR43479:SF11">
    <property type="entry name" value="ACREF_ENVCD OPERON REPRESSOR-RELATED"/>
    <property type="match status" value="1"/>
</dbReference>
<dbReference type="InterPro" id="IPR001647">
    <property type="entry name" value="HTH_TetR"/>
</dbReference>
<protein>
    <submittedName>
        <fullName evidence="5">TetR/AcrR family transcriptional regulator</fullName>
    </submittedName>
</protein>
<dbReference type="SUPFAM" id="SSF48498">
    <property type="entry name" value="Tetracyclin repressor-like, C-terminal domain"/>
    <property type="match status" value="1"/>
</dbReference>
<evidence type="ECO:0000259" key="4">
    <source>
        <dbReference type="PROSITE" id="PS50977"/>
    </source>
</evidence>
<evidence type="ECO:0000256" key="1">
    <source>
        <dbReference type="ARBA" id="ARBA00022491"/>
    </source>
</evidence>
<dbReference type="PANTHER" id="PTHR43479">
    <property type="entry name" value="ACREF/ENVCD OPERON REPRESSOR-RELATED"/>
    <property type="match status" value="1"/>
</dbReference>
<sequence length="236" mass="27747">MLSIDQSGRKVYTGIDQCGLPVFSKEGLVITKTFSQLEPSKQQRIINAALAEFAEHGYEQASTNRIVKKAGIGKGMLFYYFNSKKELYHYLVDYCLNYMTNNYLSLIDDSEPDFIERYKQAARIKMKVYAENPHVFHFLGNILLNQEVELPDNLAERLEHIRKLGYSKIYDNIDLTLFRDDVDADKVFNIIRWAMEGYEKDLLNRLKGQKLSSIDFKPYWDEFYEYLDVLKTSFYK</sequence>
<keyword evidence="1" id="KW-0678">Repressor</keyword>
<proteinExistence type="predicted"/>
<feature type="DNA-binding region" description="H-T-H motif" evidence="3">
    <location>
        <begin position="62"/>
        <end position="81"/>
    </location>
</feature>
<accession>A0A8X8IBU3</accession>
<dbReference type="Gene3D" id="1.10.10.60">
    <property type="entry name" value="Homeodomain-like"/>
    <property type="match status" value="1"/>
</dbReference>
<dbReference type="GO" id="GO:0003677">
    <property type="term" value="F:DNA binding"/>
    <property type="evidence" value="ECO:0007669"/>
    <property type="project" value="UniProtKB-UniRule"/>
</dbReference>
<dbReference type="PRINTS" id="PR00455">
    <property type="entry name" value="HTHTETR"/>
</dbReference>
<evidence type="ECO:0000313" key="6">
    <source>
        <dbReference type="Proteomes" id="UP000825179"/>
    </source>
</evidence>
<gene>
    <name evidence="5" type="ORF">HUR95_03855</name>
</gene>
<dbReference type="Proteomes" id="UP000825179">
    <property type="component" value="Chromosome"/>
</dbReference>
<dbReference type="PROSITE" id="PS50977">
    <property type="entry name" value="HTH_TETR_2"/>
    <property type="match status" value="1"/>
</dbReference>
<evidence type="ECO:0000313" key="5">
    <source>
        <dbReference type="EMBL" id="QZT34520.1"/>
    </source>
</evidence>
<evidence type="ECO:0000256" key="3">
    <source>
        <dbReference type="PROSITE-ProRule" id="PRU00335"/>
    </source>
</evidence>
<dbReference type="KEGG" id="cthu:HUR95_03855"/>
<dbReference type="EMBL" id="CP082237">
    <property type="protein sequence ID" value="QZT34520.1"/>
    <property type="molecule type" value="Genomic_DNA"/>
</dbReference>
<feature type="domain" description="HTH tetR-type" evidence="4">
    <location>
        <begin position="39"/>
        <end position="99"/>
    </location>
</feature>